<feature type="transmembrane region" description="Helical" evidence="7">
    <location>
        <begin position="62"/>
        <end position="79"/>
    </location>
</feature>
<dbReference type="SUPFAM" id="SSF161111">
    <property type="entry name" value="Cation efflux protein transmembrane domain-like"/>
    <property type="match status" value="1"/>
</dbReference>
<feature type="domain" description="Cation efflux protein transmembrane" evidence="8">
    <location>
        <begin position="30"/>
        <end position="238"/>
    </location>
</feature>
<evidence type="ECO:0000256" key="7">
    <source>
        <dbReference type="SAM" id="Phobius"/>
    </source>
</evidence>
<evidence type="ECO:0000256" key="1">
    <source>
        <dbReference type="ARBA" id="ARBA00004141"/>
    </source>
</evidence>
<dbReference type="NCBIfam" id="TIGR01297">
    <property type="entry name" value="CDF"/>
    <property type="match status" value="1"/>
</dbReference>
<dbReference type="Pfam" id="PF01545">
    <property type="entry name" value="Cation_efflux"/>
    <property type="match status" value="1"/>
</dbReference>
<dbReference type="OrthoDB" id="271709at2"/>
<comment type="subcellular location">
    <subcellularLocation>
        <location evidence="1">Membrane</location>
        <topology evidence="1">Multi-pass membrane protein</topology>
    </subcellularLocation>
</comment>
<dbReference type="PANTHER" id="PTHR45755:SF4">
    <property type="entry name" value="ZINC TRANSPORTER 7"/>
    <property type="match status" value="1"/>
</dbReference>
<accession>A0A0C2YXH4</accession>
<evidence type="ECO:0000256" key="3">
    <source>
        <dbReference type="ARBA" id="ARBA00022692"/>
    </source>
</evidence>
<feature type="transmembrane region" description="Helical" evidence="7">
    <location>
        <begin position="181"/>
        <end position="201"/>
    </location>
</feature>
<dbReference type="InterPro" id="IPR045316">
    <property type="entry name" value="Msc2-like"/>
</dbReference>
<dbReference type="PANTHER" id="PTHR45755">
    <property type="match status" value="1"/>
</dbReference>
<evidence type="ECO:0000259" key="8">
    <source>
        <dbReference type="Pfam" id="PF01545"/>
    </source>
</evidence>
<dbReference type="GO" id="GO:0016020">
    <property type="term" value="C:membrane"/>
    <property type="evidence" value="ECO:0007669"/>
    <property type="project" value="UniProtKB-SubCell"/>
</dbReference>
<gene>
    <name evidence="9" type="ORF">CCC_02597</name>
</gene>
<evidence type="ECO:0000256" key="2">
    <source>
        <dbReference type="ARBA" id="ARBA00022448"/>
    </source>
</evidence>
<evidence type="ECO:0000256" key="6">
    <source>
        <dbReference type="ARBA" id="ARBA00023136"/>
    </source>
</evidence>
<keyword evidence="4 7" id="KW-1133">Transmembrane helix</keyword>
<dbReference type="NCBIfam" id="NF033827">
    <property type="entry name" value="CDF_efflux_DmeF"/>
    <property type="match status" value="1"/>
</dbReference>
<comment type="caution">
    <text evidence="9">The sequence shown here is derived from an EMBL/GenBank/DDBJ whole genome shotgun (WGS) entry which is preliminary data.</text>
</comment>
<proteinExistence type="predicted"/>
<keyword evidence="10" id="KW-1185">Reference proteome</keyword>
<feature type="transmembrane region" description="Helical" evidence="7">
    <location>
        <begin position="30"/>
        <end position="50"/>
    </location>
</feature>
<feature type="transmembrane region" description="Helical" evidence="7">
    <location>
        <begin position="133"/>
        <end position="152"/>
    </location>
</feature>
<dbReference type="Proteomes" id="UP000031971">
    <property type="component" value="Unassembled WGS sequence"/>
</dbReference>
<protein>
    <submittedName>
        <fullName evidence="9">Cobalt-zinc-cadmium resistance protein CzcD</fullName>
    </submittedName>
</protein>
<dbReference type="Gene3D" id="1.20.1510.10">
    <property type="entry name" value="Cation efflux protein transmembrane domain"/>
    <property type="match status" value="1"/>
</dbReference>
<dbReference type="EMBL" id="JXSL01000020">
    <property type="protein sequence ID" value="KIL99808.1"/>
    <property type="molecule type" value="Genomic_DNA"/>
</dbReference>
<keyword evidence="5" id="KW-0406">Ion transport</keyword>
<dbReference type="AlphaFoldDB" id="A0A0C2YXH4"/>
<sequence>MTGHVHDMTPWRHAHQYFSGNEEAAEKRTLIVVALTVLMMVAEIMAGTMFNSMALLADGWHMSTHAGALGIAAFAYGFARRHAQNGRFTFGTGKVGVLGGFTSAIILGMVALIMVWESVSRLREVQTIGFDEALWVAVIGLVVNLVSALILGGHGHDHGHHHEHEHGHDHDHHQDHNLRAAYIHVVADAVTSVLAIAALLFGKYLGWWWMDPMMGLVGAAVIAKWSWGLMAETGAMLLDHNGDAELEEEVRAAIEGDADNRLADLHLWRIGTGHWAAIVSLVTDLPRPPDHYKLLLASVHELSHITVEILPCIGGVTEAHTSSMD</sequence>
<dbReference type="STRING" id="272627.CCC_02597"/>
<dbReference type="InterPro" id="IPR058533">
    <property type="entry name" value="Cation_efflux_TM"/>
</dbReference>
<organism evidence="9 10">
    <name type="scientific">Paramagnetospirillum magnetotacticum MS-1</name>
    <dbReference type="NCBI Taxonomy" id="272627"/>
    <lineage>
        <taxon>Bacteria</taxon>
        <taxon>Pseudomonadati</taxon>
        <taxon>Pseudomonadota</taxon>
        <taxon>Alphaproteobacteria</taxon>
        <taxon>Rhodospirillales</taxon>
        <taxon>Magnetospirillaceae</taxon>
        <taxon>Paramagnetospirillum</taxon>
    </lineage>
</organism>
<evidence type="ECO:0000256" key="4">
    <source>
        <dbReference type="ARBA" id="ARBA00022989"/>
    </source>
</evidence>
<dbReference type="InterPro" id="IPR027469">
    <property type="entry name" value="Cation_efflux_TMD_sf"/>
</dbReference>
<keyword evidence="6 7" id="KW-0472">Membrane</keyword>
<evidence type="ECO:0000313" key="10">
    <source>
        <dbReference type="Proteomes" id="UP000031971"/>
    </source>
</evidence>
<feature type="transmembrane region" description="Helical" evidence="7">
    <location>
        <begin position="91"/>
        <end position="113"/>
    </location>
</feature>
<keyword evidence="2" id="KW-0813">Transport</keyword>
<evidence type="ECO:0000313" key="9">
    <source>
        <dbReference type="EMBL" id="KIL99808.1"/>
    </source>
</evidence>
<evidence type="ECO:0000256" key="5">
    <source>
        <dbReference type="ARBA" id="ARBA00023065"/>
    </source>
</evidence>
<keyword evidence="3 7" id="KW-0812">Transmembrane</keyword>
<name>A0A0C2YXH4_PARME</name>
<feature type="transmembrane region" description="Helical" evidence="7">
    <location>
        <begin position="207"/>
        <end position="227"/>
    </location>
</feature>
<dbReference type="GO" id="GO:0006882">
    <property type="term" value="P:intracellular zinc ion homeostasis"/>
    <property type="evidence" value="ECO:0007669"/>
    <property type="project" value="InterPro"/>
</dbReference>
<dbReference type="InterPro" id="IPR002524">
    <property type="entry name" value="Cation_efflux"/>
</dbReference>
<dbReference type="GO" id="GO:0005385">
    <property type="term" value="F:zinc ion transmembrane transporter activity"/>
    <property type="evidence" value="ECO:0007669"/>
    <property type="project" value="InterPro"/>
</dbReference>
<reference evidence="9 10" key="1">
    <citation type="submission" date="2015-01" db="EMBL/GenBank/DDBJ databases">
        <title>Genome Sequence of Magnetospirillum magnetotacticum Strain MS-1.</title>
        <authorList>
            <person name="Marinov G.K."/>
            <person name="Smalley M.D."/>
            <person name="DeSalvo G."/>
        </authorList>
    </citation>
    <scope>NUCLEOTIDE SEQUENCE [LARGE SCALE GENOMIC DNA]</scope>
    <source>
        <strain evidence="9 10">MS-1</strain>
    </source>
</reference>